<evidence type="ECO:0000313" key="2">
    <source>
        <dbReference type="EMBL" id="MBM3318459.1"/>
    </source>
</evidence>
<feature type="compositionally biased region" description="Basic and acidic residues" evidence="1">
    <location>
        <begin position="134"/>
        <end position="145"/>
    </location>
</feature>
<accession>A0A937XDA8</accession>
<reference evidence="2" key="1">
    <citation type="submission" date="2019-03" db="EMBL/GenBank/DDBJ databases">
        <title>Lake Tanganyika Metagenome-Assembled Genomes (MAGs).</title>
        <authorList>
            <person name="Tran P."/>
        </authorList>
    </citation>
    <scope>NUCLEOTIDE SEQUENCE</scope>
    <source>
        <strain evidence="2">M_DeepCast_400m_m2_100</strain>
    </source>
</reference>
<dbReference type="AlphaFoldDB" id="A0A937XDA8"/>
<name>A0A937XDA8_UNCEI</name>
<comment type="caution">
    <text evidence="2">The sequence shown here is derived from an EMBL/GenBank/DDBJ whole genome shotgun (WGS) entry which is preliminary data.</text>
</comment>
<proteinExistence type="predicted"/>
<protein>
    <submittedName>
        <fullName evidence="2">Uncharacterized protein</fullName>
    </submittedName>
</protein>
<sequence>MLVPGPASRTGPACRRLGVEAPLFVTIGAVDPPPDSLWASLARQVSAALDGARVRTAERTLLGHTTGPCFPPYHLDIRACGDSAAVGAFLKALPGAAWQGFAVAGEAREREFLLTAGTSLQSPSVTLGLRRGAARPDQERPPGAE</sequence>
<organism evidence="2 3">
    <name type="scientific">Eiseniibacteriota bacterium</name>
    <dbReference type="NCBI Taxonomy" id="2212470"/>
    <lineage>
        <taxon>Bacteria</taxon>
        <taxon>Candidatus Eiseniibacteriota</taxon>
    </lineage>
</organism>
<dbReference type="EMBL" id="VGIY01000365">
    <property type="protein sequence ID" value="MBM3318459.1"/>
    <property type="molecule type" value="Genomic_DNA"/>
</dbReference>
<evidence type="ECO:0000313" key="3">
    <source>
        <dbReference type="Proteomes" id="UP000748308"/>
    </source>
</evidence>
<evidence type="ECO:0000256" key="1">
    <source>
        <dbReference type="SAM" id="MobiDB-lite"/>
    </source>
</evidence>
<gene>
    <name evidence="2" type="ORF">FJY75_11470</name>
</gene>
<dbReference type="Proteomes" id="UP000748308">
    <property type="component" value="Unassembled WGS sequence"/>
</dbReference>
<feature type="region of interest" description="Disordered" evidence="1">
    <location>
        <begin position="125"/>
        <end position="145"/>
    </location>
</feature>